<accession>A0A8J2U883</accession>
<evidence type="ECO:0000313" key="2">
    <source>
        <dbReference type="EMBL" id="GGA85660.1"/>
    </source>
</evidence>
<gene>
    <name evidence="2" type="ORF">GCM10011369_29630</name>
</gene>
<dbReference type="AlphaFoldDB" id="A0A8J2U883"/>
<organism evidence="2 3">
    <name type="scientific">Neiella marina</name>
    <dbReference type="NCBI Taxonomy" id="508461"/>
    <lineage>
        <taxon>Bacteria</taxon>
        <taxon>Pseudomonadati</taxon>
        <taxon>Pseudomonadota</taxon>
        <taxon>Gammaproteobacteria</taxon>
        <taxon>Alteromonadales</taxon>
        <taxon>Echinimonadaceae</taxon>
        <taxon>Neiella</taxon>
    </lineage>
</organism>
<proteinExistence type="predicted"/>
<dbReference type="EMBL" id="BMDX01000018">
    <property type="protein sequence ID" value="GGA85660.1"/>
    <property type="molecule type" value="Genomic_DNA"/>
</dbReference>
<sequence>MSLLSRHWLALACCLLTATCAQASDMEIDGQWRNIEDNERLKVMSRFDFSPGIVKRGALVLERYPPACTNAALQLEFGPSDQFNQSMGGQEYKFRFVIDLNPARTATFISHSQRRADGNYLLLQLTAMNRASTLLSEMSSGQRLTIRSINNALNTSITIPMTQTAKIIRGGIDACIRQAYKLDERTRIR</sequence>
<keyword evidence="1" id="KW-0732">Signal</keyword>
<evidence type="ECO:0000256" key="1">
    <source>
        <dbReference type="SAM" id="SignalP"/>
    </source>
</evidence>
<reference evidence="3" key="1">
    <citation type="journal article" date="2019" name="Int. J. Syst. Evol. Microbiol.">
        <title>The Global Catalogue of Microorganisms (GCM) 10K type strain sequencing project: providing services to taxonomists for standard genome sequencing and annotation.</title>
        <authorList>
            <consortium name="The Broad Institute Genomics Platform"/>
            <consortium name="The Broad Institute Genome Sequencing Center for Infectious Disease"/>
            <person name="Wu L."/>
            <person name="Ma J."/>
        </authorList>
    </citation>
    <scope>NUCLEOTIDE SEQUENCE [LARGE SCALE GENOMIC DNA]</scope>
    <source>
        <strain evidence="3">CGMCC 1.10130</strain>
    </source>
</reference>
<protein>
    <submittedName>
        <fullName evidence="2">Uncharacterized protein</fullName>
    </submittedName>
</protein>
<keyword evidence="3" id="KW-1185">Reference proteome</keyword>
<evidence type="ECO:0000313" key="3">
    <source>
        <dbReference type="Proteomes" id="UP000619743"/>
    </source>
</evidence>
<feature type="signal peptide" evidence="1">
    <location>
        <begin position="1"/>
        <end position="23"/>
    </location>
</feature>
<feature type="chain" id="PRO_5035194405" evidence="1">
    <location>
        <begin position="24"/>
        <end position="189"/>
    </location>
</feature>
<name>A0A8J2U883_9GAMM</name>
<dbReference type="Proteomes" id="UP000619743">
    <property type="component" value="Unassembled WGS sequence"/>
</dbReference>
<comment type="caution">
    <text evidence="2">The sequence shown here is derived from an EMBL/GenBank/DDBJ whole genome shotgun (WGS) entry which is preliminary data.</text>
</comment>
<dbReference type="RefSeq" id="WP_087506866.1">
    <property type="nucleotide sequence ID" value="NZ_BMDX01000018.1"/>
</dbReference>